<dbReference type="EMBL" id="CAJOBH010224208">
    <property type="protein sequence ID" value="CAF5042370.1"/>
    <property type="molecule type" value="Genomic_DNA"/>
</dbReference>
<evidence type="ECO:0000313" key="4">
    <source>
        <dbReference type="Proteomes" id="UP000681720"/>
    </source>
</evidence>
<dbReference type="EMBL" id="CAJOBJ010240109">
    <property type="protein sequence ID" value="CAF5073580.1"/>
    <property type="molecule type" value="Genomic_DNA"/>
</dbReference>
<proteinExistence type="predicted"/>
<accession>A0A8S3EQK4</accession>
<feature type="compositionally biased region" description="Acidic residues" evidence="1">
    <location>
        <begin position="51"/>
        <end position="69"/>
    </location>
</feature>
<protein>
    <submittedName>
        <fullName evidence="3">Uncharacterized protein</fullName>
    </submittedName>
</protein>
<name>A0A8S3EQK4_9BILA</name>
<dbReference type="Proteomes" id="UP000681720">
    <property type="component" value="Unassembled WGS sequence"/>
</dbReference>
<feature type="non-terminal residue" evidence="3">
    <location>
        <position position="1"/>
    </location>
</feature>
<organism evidence="3 4">
    <name type="scientific">Rotaria magnacalcarata</name>
    <dbReference type="NCBI Taxonomy" id="392030"/>
    <lineage>
        <taxon>Eukaryota</taxon>
        <taxon>Metazoa</taxon>
        <taxon>Spiralia</taxon>
        <taxon>Gnathifera</taxon>
        <taxon>Rotifera</taxon>
        <taxon>Eurotatoria</taxon>
        <taxon>Bdelloidea</taxon>
        <taxon>Philodinida</taxon>
        <taxon>Philodinidae</taxon>
        <taxon>Rotaria</taxon>
    </lineage>
</organism>
<evidence type="ECO:0000256" key="1">
    <source>
        <dbReference type="SAM" id="MobiDB-lite"/>
    </source>
</evidence>
<comment type="caution">
    <text evidence="3">The sequence shown here is derived from an EMBL/GenBank/DDBJ whole genome shotgun (WGS) entry which is preliminary data.</text>
</comment>
<gene>
    <name evidence="2" type="ORF">BYL167_LOCUS57084</name>
    <name evidence="3" type="ORF">GIL414_LOCUS61259</name>
</gene>
<feature type="region of interest" description="Disordered" evidence="1">
    <location>
        <begin position="41"/>
        <end position="69"/>
    </location>
</feature>
<sequence length="69" mass="7964">IVNQLPRWTAQPKIDAHNDSYDPNFYPSRSIVSEKLRWHARPKIDTGLEPDSADDDNDEEYYDDDDAAA</sequence>
<evidence type="ECO:0000313" key="3">
    <source>
        <dbReference type="EMBL" id="CAF5073580.1"/>
    </source>
</evidence>
<evidence type="ECO:0000313" key="2">
    <source>
        <dbReference type="EMBL" id="CAF5042370.1"/>
    </source>
</evidence>
<dbReference type="AlphaFoldDB" id="A0A8S3EQK4"/>
<reference evidence="3" key="1">
    <citation type="submission" date="2021-02" db="EMBL/GenBank/DDBJ databases">
        <authorList>
            <person name="Nowell W R."/>
        </authorList>
    </citation>
    <scope>NUCLEOTIDE SEQUENCE</scope>
</reference>
<dbReference type="Proteomes" id="UP000681967">
    <property type="component" value="Unassembled WGS sequence"/>
</dbReference>